<dbReference type="Pfam" id="PF17827">
    <property type="entry name" value="PrmC_N"/>
    <property type="match status" value="1"/>
</dbReference>
<dbReference type="RefSeq" id="WP_146663527.1">
    <property type="nucleotide sequence ID" value="NZ_CP019791.1"/>
</dbReference>
<dbReference type="STRING" id="1936003.STSP2_03086"/>
<evidence type="ECO:0000256" key="4">
    <source>
        <dbReference type="ARBA" id="ARBA00048391"/>
    </source>
</evidence>
<dbReference type="Gene3D" id="1.10.8.10">
    <property type="entry name" value="DNA helicase RuvA subunit, C-terminal domain"/>
    <property type="match status" value="1"/>
</dbReference>
<evidence type="ECO:0000256" key="5">
    <source>
        <dbReference type="HAMAP-Rule" id="MF_02126"/>
    </source>
</evidence>
<dbReference type="InterPro" id="IPR004556">
    <property type="entry name" value="HemK-like"/>
</dbReference>
<keyword evidence="9" id="KW-1185">Reference proteome</keyword>
<keyword evidence="2 5" id="KW-0808">Transferase</keyword>
<evidence type="ECO:0000256" key="1">
    <source>
        <dbReference type="ARBA" id="ARBA00022603"/>
    </source>
</evidence>
<keyword evidence="1 5" id="KW-0489">Methyltransferase</keyword>
<dbReference type="KEGG" id="alus:STSP2_03086"/>
<dbReference type="InterPro" id="IPR002052">
    <property type="entry name" value="DNA_methylase_N6_adenine_CS"/>
</dbReference>
<dbReference type="NCBIfam" id="TIGR00536">
    <property type="entry name" value="hemK_fam"/>
    <property type="match status" value="1"/>
</dbReference>
<dbReference type="InterPro" id="IPR007848">
    <property type="entry name" value="Small_mtfrase_dom"/>
</dbReference>
<name>A0A1U9NQU8_9BACT</name>
<dbReference type="SUPFAM" id="SSF53335">
    <property type="entry name" value="S-adenosyl-L-methionine-dependent methyltransferases"/>
    <property type="match status" value="1"/>
</dbReference>
<dbReference type="Pfam" id="PF05175">
    <property type="entry name" value="MTS"/>
    <property type="match status" value="1"/>
</dbReference>
<accession>A0A1U9NQU8</accession>
<dbReference type="HAMAP" id="MF_02126">
    <property type="entry name" value="RF_methyltr_PrmC"/>
    <property type="match status" value="1"/>
</dbReference>
<dbReference type="InterPro" id="IPR029063">
    <property type="entry name" value="SAM-dependent_MTases_sf"/>
</dbReference>
<comment type="caution">
    <text evidence="5">Lacks conserved residue(s) required for the propagation of feature annotation.</text>
</comment>
<sequence length="290" mass="32390">MATQTWTIKKLLDWMIPFFENKGVDAPRLAAEMLLSNVLGLERIQLYMHYDKPVGPDKLAKLRDLVKRAGEHEPVAYLVGHTEFYSMQIDVSPAVLIPRPETEGLVERAIEFLRERQVPRYVLELCTGSGCIAAAVAKGVEDVKVIATDICDEAMEVAGRNVEKHGLGEKVELCGGDLFEAVEGFADKQFDLIVSNPPYVTEAEYEGLDRNVKEYEPARALVAGEKGLDIYERMMGELATYLKPDGAVMLEIGYQQGDAVRELLEGTGLFSEVRIEKDFARHDRIAVAKR</sequence>
<feature type="domain" description="Methyltransferase small" evidence="6">
    <location>
        <begin position="118"/>
        <end position="204"/>
    </location>
</feature>
<dbReference type="CDD" id="cd02440">
    <property type="entry name" value="AdoMet_MTases"/>
    <property type="match status" value="1"/>
</dbReference>
<comment type="function">
    <text evidence="5">Methylates the class 1 translation termination release factors RF1/PrfA and RF2/PrfB on the glutamine residue of the universally conserved GGQ motif.</text>
</comment>
<dbReference type="Proteomes" id="UP000189674">
    <property type="component" value="Chromosome"/>
</dbReference>
<dbReference type="PROSITE" id="PS00092">
    <property type="entry name" value="N6_MTASE"/>
    <property type="match status" value="1"/>
</dbReference>
<proteinExistence type="inferred from homology"/>
<comment type="similarity">
    <text evidence="5">Belongs to the protein N5-glutamine methyltransferase family. PrmC subfamily.</text>
</comment>
<feature type="binding site" evidence="5">
    <location>
        <position position="196"/>
    </location>
    <ligand>
        <name>S-adenosyl-L-methionine</name>
        <dbReference type="ChEBI" id="CHEBI:59789"/>
    </ligand>
</feature>
<dbReference type="GO" id="GO:0003676">
    <property type="term" value="F:nucleic acid binding"/>
    <property type="evidence" value="ECO:0007669"/>
    <property type="project" value="InterPro"/>
</dbReference>
<dbReference type="InterPro" id="IPR040758">
    <property type="entry name" value="PrmC_N"/>
</dbReference>
<reference evidence="9" key="1">
    <citation type="submission" date="2017-02" db="EMBL/GenBank/DDBJ databases">
        <title>Comparative genomics and description of representatives of a novel lineage of planctomycetes thriving in anoxic sediments.</title>
        <authorList>
            <person name="Spring S."/>
            <person name="Bunk B."/>
            <person name="Sproer C."/>
        </authorList>
    </citation>
    <scope>NUCLEOTIDE SEQUENCE [LARGE SCALE GENOMIC DNA]</scope>
    <source>
        <strain evidence="9">ST-NAGAB-D1</strain>
    </source>
</reference>
<feature type="domain" description="Release factor glutamine methyltransferase N-terminal" evidence="7">
    <location>
        <begin position="11"/>
        <end position="80"/>
    </location>
</feature>
<gene>
    <name evidence="5 8" type="primary">prmC</name>
    <name evidence="8" type="ORF">STSP2_03086</name>
</gene>
<comment type="catalytic activity">
    <reaction evidence="4 5">
        <text>L-glutaminyl-[peptide chain release factor] + S-adenosyl-L-methionine = N(5)-methyl-L-glutaminyl-[peptide chain release factor] + S-adenosyl-L-homocysteine + H(+)</text>
        <dbReference type="Rhea" id="RHEA:42896"/>
        <dbReference type="Rhea" id="RHEA-COMP:10271"/>
        <dbReference type="Rhea" id="RHEA-COMP:10272"/>
        <dbReference type="ChEBI" id="CHEBI:15378"/>
        <dbReference type="ChEBI" id="CHEBI:30011"/>
        <dbReference type="ChEBI" id="CHEBI:57856"/>
        <dbReference type="ChEBI" id="CHEBI:59789"/>
        <dbReference type="ChEBI" id="CHEBI:61891"/>
        <dbReference type="EC" id="2.1.1.297"/>
    </reaction>
</comment>
<dbReference type="OrthoDB" id="9800643at2"/>
<evidence type="ECO:0000256" key="3">
    <source>
        <dbReference type="ARBA" id="ARBA00022691"/>
    </source>
</evidence>
<dbReference type="EC" id="2.1.1.297" evidence="5"/>
<organism evidence="8 9">
    <name type="scientific">Anaerohalosphaera lusitana</name>
    <dbReference type="NCBI Taxonomy" id="1936003"/>
    <lineage>
        <taxon>Bacteria</taxon>
        <taxon>Pseudomonadati</taxon>
        <taxon>Planctomycetota</taxon>
        <taxon>Phycisphaerae</taxon>
        <taxon>Sedimentisphaerales</taxon>
        <taxon>Anaerohalosphaeraceae</taxon>
        <taxon>Anaerohalosphaera</taxon>
    </lineage>
</organism>
<protein>
    <recommendedName>
        <fullName evidence="5">Release factor glutamine methyltransferase</fullName>
        <shortName evidence="5">RF MTase</shortName>
        <ecNumber evidence="5">2.1.1.297</ecNumber>
    </recommendedName>
    <alternativeName>
        <fullName evidence="5">N5-glutamine methyltransferase PrmC</fullName>
    </alternativeName>
    <alternativeName>
        <fullName evidence="5">Protein-(glutamine-N5) MTase PrmC</fullName>
    </alternativeName>
    <alternativeName>
        <fullName evidence="5">Protein-glutamine N-methyltransferase PrmC</fullName>
    </alternativeName>
</protein>
<dbReference type="GO" id="GO:0102559">
    <property type="term" value="F:peptide chain release factor N(5)-glutamine methyltransferase activity"/>
    <property type="evidence" value="ECO:0007669"/>
    <property type="project" value="UniProtKB-EC"/>
</dbReference>
<feature type="binding site" evidence="5">
    <location>
        <position position="149"/>
    </location>
    <ligand>
        <name>S-adenosyl-L-methionine</name>
        <dbReference type="ChEBI" id="CHEBI:59789"/>
    </ligand>
</feature>
<dbReference type="Gene3D" id="3.40.50.150">
    <property type="entry name" value="Vaccinia Virus protein VP39"/>
    <property type="match status" value="1"/>
</dbReference>
<evidence type="ECO:0000256" key="2">
    <source>
        <dbReference type="ARBA" id="ARBA00022679"/>
    </source>
</evidence>
<dbReference type="PANTHER" id="PTHR18895">
    <property type="entry name" value="HEMK METHYLTRANSFERASE"/>
    <property type="match status" value="1"/>
</dbReference>
<feature type="binding site" evidence="5">
    <location>
        <begin position="196"/>
        <end position="199"/>
    </location>
    <ligand>
        <name>substrate</name>
    </ligand>
</feature>
<evidence type="ECO:0000313" key="9">
    <source>
        <dbReference type="Proteomes" id="UP000189674"/>
    </source>
</evidence>
<dbReference type="NCBIfam" id="TIGR03534">
    <property type="entry name" value="RF_mod_PrmC"/>
    <property type="match status" value="1"/>
</dbReference>
<keyword evidence="3 5" id="KW-0949">S-adenosyl-L-methionine</keyword>
<evidence type="ECO:0000313" key="8">
    <source>
        <dbReference type="EMBL" id="AQT69886.1"/>
    </source>
</evidence>
<dbReference type="AlphaFoldDB" id="A0A1U9NQU8"/>
<dbReference type="GO" id="GO:0032259">
    <property type="term" value="P:methylation"/>
    <property type="evidence" value="ECO:0007669"/>
    <property type="project" value="UniProtKB-KW"/>
</dbReference>
<dbReference type="InterPro" id="IPR019874">
    <property type="entry name" value="RF_methyltr_PrmC"/>
</dbReference>
<evidence type="ECO:0000259" key="7">
    <source>
        <dbReference type="Pfam" id="PF17827"/>
    </source>
</evidence>
<evidence type="ECO:0000259" key="6">
    <source>
        <dbReference type="Pfam" id="PF05175"/>
    </source>
</evidence>
<dbReference type="EMBL" id="CP019791">
    <property type="protein sequence ID" value="AQT69886.1"/>
    <property type="molecule type" value="Genomic_DNA"/>
</dbReference>
<dbReference type="InterPro" id="IPR050320">
    <property type="entry name" value="N5-glutamine_MTase"/>
</dbReference>
<dbReference type="PANTHER" id="PTHR18895:SF74">
    <property type="entry name" value="MTRF1L RELEASE FACTOR GLUTAMINE METHYLTRANSFERASE"/>
    <property type="match status" value="1"/>
</dbReference>